<feature type="region of interest" description="Disordered" evidence="1">
    <location>
        <begin position="28"/>
        <end position="72"/>
    </location>
</feature>
<evidence type="ECO:0000313" key="5">
    <source>
        <dbReference type="Proteomes" id="UP000322267"/>
    </source>
</evidence>
<feature type="chain" id="PRO_5039223218" description="Intracellular proteinase inhibitor BsuPI domain-containing protein" evidence="2">
    <location>
        <begin position="20"/>
        <end position="177"/>
    </location>
</feature>
<organism evidence="4 5">
    <name type="scientific">Rossellomorea vietnamensis</name>
    <dbReference type="NCBI Taxonomy" id="218284"/>
    <lineage>
        <taxon>Bacteria</taxon>
        <taxon>Bacillati</taxon>
        <taxon>Bacillota</taxon>
        <taxon>Bacilli</taxon>
        <taxon>Bacillales</taxon>
        <taxon>Bacillaceae</taxon>
        <taxon>Rossellomorea</taxon>
    </lineage>
</organism>
<dbReference type="InterPro" id="IPR020481">
    <property type="entry name" value="Intracell_prot_inh_BsuPI"/>
</dbReference>
<evidence type="ECO:0000256" key="2">
    <source>
        <dbReference type="SAM" id="SignalP"/>
    </source>
</evidence>
<dbReference type="OrthoDB" id="2453194at2"/>
<feature type="signal peptide" evidence="2">
    <location>
        <begin position="1"/>
        <end position="19"/>
    </location>
</feature>
<sequence length="177" mass="19402">MIKRFFALMMLLFMISMTAACGMSVEHGEDSGVEEVNNGSENDEDDSKEDSEEEEVNKEDGGQGIVAGEIEPSITKNENGQFVYTVKNQTEKEVTFEFSSSQRYDYAVKNSSGETVFLYSSATAFMQVLGSETLAQGEELSYTIELPPGEDFEGATSLEVWLTPKGGKKAPISTTLK</sequence>
<proteinExistence type="predicted"/>
<keyword evidence="2" id="KW-0732">Signal</keyword>
<dbReference type="Gene3D" id="2.60.40.2360">
    <property type="entry name" value="Intracellular proteinase inhibitor BsuPI"/>
    <property type="match status" value="1"/>
</dbReference>
<dbReference type="AlphaFoldDB" id="A0A5D4NNK4"/>
<evidence type="ECO:0000259" key="3">
    <source>
        <dbReference type="Pfam" id="PF12690"/>
    </source>
</evidence>
<accession>A0A5D4NNK4</accession>
<dbReference type="Pfam" id="PF12690">
    <property type="entry name" value="BsuPI"/>
    <property type="match status" value="1"/>
</dbReference>
<evidence type="ECO:0000313" key="4">
    <source>
        <dbReference type="EMBL" id="TYS15224.1"/>
    </source>
</evidence>
<evidence type="ECO:0000256" key="1">
    <source>
        <dbReference type="SAM" id="MobiDB-lite"/>
    </source>
</evidence>
<dbReference type="EMBL" id="VTEI01000009">
    <property type="protein sequence ID" value="TYS15224.1"/>
    <property type="molecule type" value="Genomic_DNA"/>
</dbReference>
<dbReference type="InterPro" id="IPR038144">
    <property type="entry name" value="IPI"/>
</dbReference>
<dbReference type="PROSITE" id="PS51257">
    <property type="entry name" value="PROKAR_LIPOPROTEIN"/>
    <property type="match status" value="1"/>
</dbReference>
<feature type="compositionally biased region" description="Acidic residues" evidence="1">
    <location>
        <begin position="41"/>
        <end position="57"/>
    </location>
</feature>
<dbReference type="Proteomes" id="UP000322267">
    <property type="component" value="Unassembled WGS sequence"/>
</dbReference>
<comment type="caution">
    <text evidence="4">The sequence shown here is derived from an EMBL/GenBank/DDBJ whole genome shotgun (WGS) entry which is preliminary data.</text>
</comment>
<protein>
    <recommendedName>
        <fullName evidence="3">Intracellular proteinase inhibitor BsuPI domain-containing protein</fullName>
    </recommendedName>
</protein>
<gene>
    <name evidence="4" type="ORF">FZC78_16350</name>
</gene>
<reference evidence="4 5" key="1">
    <citation type="submission" date="2019-08" db="EMBL/GenBank/DDBJ databases">
        <title>Bacillus genomes from the desert of Cuatro Cienegas, Coahuila.</title>
        <authorList>
            <person name="Olmedo-Alvarez G."/>
        </authorList>
    </citation>
    <scope>NUCLEOTIDE SEQUENCE [LARGE SCALE GENOMIC DNA]</scope>
    <source>
        <strain evidence="4 5">CH34_1T</strain>
    </source>
</reference>
<dbReference type="RefSeq" id="WP_148941195.1">
    <property type="nucleotide sequence ID" value="NZ_VTEI01000009.1"/>
</dbReference>
<name>A0A5D4NNK4_9BACI</name>
<feature type="domain" description="Intracellular proteinase inhibitor BsuPI" evidence="3">
    <location>
        <begin position="75"/>
        <end position="162"/>
    </location>
</feature>